<accession>A0ACC0P8U7</accession>
<evidence type="ECO:0000313" key="1">
    <source>
        <dbReference type="EMBL" id="KAI8561586.1"/>
    </source>
</evidence>
<name>A0ACC0P8U7_RHOML</name>
<proteinExistence type="predicted"/>
<organism evidence="1 2">
    <name type="scientific">Rhododendron molle</name>
    <name type="common">Chinese azalea</name>
    <name type="synonym">Azalea mollis</name>
    <dbReference type="NCBI Taxonomy" id="49168"/>
    <lineage>
        <taxon>Eukaryota</taxon>
        <taxon>Viridiplantae</taxon>
        <taxon>Streptophyta</taxon>
        <taxon>Embryophyta</taxon>
        <taxon>Tracheophyta</taxon>
        <taxon>Spermatophyta</taxon>
        <taxon>Magnoliopsida</taxon>
        <taxon>eudicotyledons</taxon>
        <taxon>Gunneridae</taxon>
        <taxon>Pentapetalae</taxon>
        <taxon>asterids</taxon>
        <taxon>Ericales</taxon>
        <taxon>Ericaceae</taxon>
        <taxon>Ericoideae</taxon>
        <taxon>Rhodoreae</taxon>
        <taxon>Rhododendron</taxon>
    </lineage>
</organism>
<gene>
    <name evidence="1" type="ORF">RHMOL_Rhmol04G0351800</name>
</gene>
<dbReference type="EMBL" id="CM046391">
    <property type="protein sequence ID" value="KAI8561586.1"/>
    <property type="molecule type" value="Genomic_DNA"/>
</dbReference>
<evidence type="ECO:0000313" key="2">
    <source>
        <dbReference type="Proteomes" id="UP001062846"/>
    </source>
</evidence>
<dbReference type="Proteomes" id="UP001062846">
    <property type="component" value="Chromosome 4"/>
</dbReference>
<reference evidence="1" key="1">
    <citation type="submission" date="2022-02" db="EMBL/GenBank/DDBJ databases">
        <title>Plant Genome Project.</title>
        <authorList>
            <person name="Zhang R.-G."/>
        </authorList>
    </citation>
    <scope>NUCLEOTIDE SEQUENCE</scope>
    <source>
        <strain evidence="1">AT1</strain>
    </source>
</reference>
<sequence>MSVRGSVRQSSVLSEQHYSFGEWMKNSPPTSWERSRSGAKYGTLSEEFLQDNRRTAFPSSFDRRESGLITNVKDQGNSTTCYAHAAVSTVEYAHQIFTKEVVHLSPQELWDAGATDDDDGPLPLGEGGRSFKCLEWIAKNGISLEADYPWEGSSRRLTIDGYRSLPIKMDYGLYAQILERPATLSIAVTDEFEDYEGGIYWSSSASTSTDHDVVVLGWDAEMDGTKYWICQNSWGERFGEGGFVRIARTGHSWWGSYSIMSAPFYK</sequence>
<protein>
    <submittedName>
        <fullName evidence="1">Uncharacterized protein</fullName>
    </submittedName>
</protein>
<comment type="caution">
    <text evidence="1">The sequence shown here is derived from an EMBL/GenBank/DDBJ whole genome shotgun (WGS) entry which is preliminary data.</text>
</comment>
<keyword evidence="2" id="KW-1185">Reference proteome</keyword>